<evidence type="ECO:0000256" key="1">
    <source>
        <dbReference type="SAM" id="Phobius"/>
    </source>
</evidence>
<reference evidence="2" key="1">
    <citation type="journal article" date="2021" name="Microorganisms">
        <title>Acidisoma silvae sp. nov. and Acidisomacellulosilytica sp. nov., Two Acidophilic Bacteria Isolated from Decaying Wood, Hydrolyzing Cellulose and Producing Poly-3-hydroxybutyrate.</title>
        <authorList>
            <person name="Mieszkin S."/>
            <person name="Pouder E."/>
            <person name="Uroz S."/>
            <person name="Simon-Colin C."/>
            <person name="Alain K."/>
        </authorList>
    </citation>
    <scope>NUCLEOTIDE SEQUENCE</scope>
    <source>
        <strain evidence="2">HW T2.11</strain>
    </source>
</reference>
<proteinExistence type="predicted"/>
<keyword evidence="1" id="KW-1133">Transmembrane helix</keyword>
<gene>
    <name evidence="2" type="ORF">ASILVAE211_03305</name>
</gene>
<sequence length="74" mass="8052">MTCCPWLKEHGFTCAGASRFVDEHVIPCVTTAFEKTDIAVQDLREEVRERPIRALAIAGLAGLILGVSIAAARR</sequence>
<evidence type="ECO:0000313" key="2">
    <source>
        <dbReference type="EMBL" id="MCB8874198.1"/>
    </source>
</evidence>
<evidence type="ECO:0000313" key="3">
    <source>
        <dbReference type="Proteomes" id="UP000708298"/>
    </source>
</evidence>
<keyword evidence="1" id="KW-0472">Membrane</keyword>
<dbReference type="Proteomes" id="UP000708298">
    <property type="component" value="Unassembled WGS sequence"/>
</dbReference>
<dbReference type="AlphaFoldDB" id="A0A963YNK5"/>
<name>A0A963YNK5_9PROT</name>
<accession>A0A963YNK5</accession>
<protein>
    <recommendedName>
        <fullName evidence="4">DUF883 domain-containing protein</fullName>
    </recommendedName>
</protein>
<evidence type="ECO:0008006" key="4">
    <source>
        <dbReference type="Google" id="ProtNLM"/>
    </source>
</evidence>
<comment type="caution">
    <text evidence="2">The sequence shown here is derived from an EMBL/GenBank/DDBJ whole genome shotgun (WGS) entry which is preliminary data.</text>
</comment>
<dbReference type="EMBL" id="JAESVB010000001">
    <property type="protein sequence ID" value="MCB8874198.1"/>
    <property type="molecule type" value="Genomic_DNA"/>
</dbReference>
<reference evidence="2" key="2">
    <citation type="submission" date="2021-01" db="EMBL/GenBank/DDBJ databases">
        <authorList>
            <person name="Mieszkin S."/>
            <person name="Pouder E."/>
            <person name="Alain K."/>
        </authorList>
    </citation>
    <scope>NUCLEOTIDE SEQUENCE</scope>
    <source>
        <strain evidence="2">HW T2.11</strain>
    </source>
</reference>
<feature type="transmembrane region" description="Helical" evidence="1">
    <location>
        <begin position="52"/>
        <end position="72"/>
    </location>
</feature>
<dbReference type="RefSeq" id="WP_227319847.1">
    <property type="nucleotide sequence ID" value="NZ_JAESVB010000001.1"/>
</dbReference>
<keyword evidence="1" id="KW-0812">Transmembrane</keyword>
<organism evidence="2 3">
    <name type="scientific">Acidisoma silvae</name>
    <dbReference type="NCBI Taxonomy" id="2802396"/>
    <lineage>
        <taxon>Bacteria</taxon>
        <taxon>Pseudomonadati</taxon>
        <taxon>Pseudomonadota</taxon>
        <taxon>Alphaproteobacteria</taxon>
        <taxon>Acetobacterales</taxon>
        <taxon>Acidocellaceae</taxon>
        <taxon>Acidisoma</taxon>
    </lineage>
</organism>
<keyword evidence="3" id="KW-1185">Reference proteome</keyword>